<dbReference type="GO" id="GO:0055029">
    <property type="term" value="C:nuclear DNA-directed RNA polymerase complex"/>
    <property type="evidence" value="ECO:0007669"/>
    <property type="project" value="UniProtKB-ARBA"/>
</dbReference>
<feature type="domain" description="DNA-directed RNA polymerase RBP11-like dimerisation" evidence="7">
    <location>
        <begin position="41"/>
        <end position="113"/>
    </location>
</feature>
<evidence type="ECO:0000313" key="9">
    <source>
        <dbReference type="Proteomes" id="UP000016933"/>
    </source>
</evidence>
<keyword evidence="3" id="KW-0804">Transcription</keyword>
<evidence type="ECO:0000256" key="5">
    <source>
        <dbReference type="ARBA" id="ARBA00025751"/>
    </source>
</evidence>
<dbReference type="CDD" id="cd07029">
    <property type="entry name" value="RNAP_I_III_AC19"/>
    <property type="match status" value="1"/>
</dbReference>
<name>M2WNE1_DOTSN</name>
<dbReference type="GO" id="GO:0006384">
    <property type="term" value="P:transcription initiation at RNA polymerase III promoter"/>
    <property type="evidence" value="ECO:0007669"/>
    <property type="project" value="EnsemblFungi"/>
</dbReference>
<feature type="region of interest" description="Disordered" evidence="6">
    <location>
        <begin position="1"/>
        <end position="20"/>
    </location>
</feature>
<dbReference type="GO" id="GO:0042797">
    <property type="term" value="P:tRNA transcription by RNA polymerase III"/>
    <property type="evidence" value="ECO:0007669"/>
    <property type="project" value="EnsemblFungi"/>
</dbReference>
<dbReference type="OrthoDB" id="510325at2759"/>
<dbReference type="InterPro" id="IPR022905">
    <property type="entry name" value="Rpo11-like"/>
</dbReference>
<dbReference type="OMA" id="FTDEGHT"/>
<keyword evidence="2" id="KW-0240">DNA-directed RNA polymerase</keyword>
<keyword evidence="9" id="KW-1185">Reference proteome</keyword>
<protein>
    <recommendedName>
        <fullName evidence="7">DNA-directed RNA polymerase RBP11-like dimerisation domain-containing protein</fullName>
    </recommendedName>
</protein>
<evidence type="ECO:0000259" key="7">
    <source>
        <dbReference type="Pfam" id="PF13656"/>
    </source>
</evidence>
<dbReference type="EMBL" id="KB446540">
    <property type="protein sequence ID" value="EME43533.1"/>
    <property type="molecule type" value="Genomic_DNA"/>
</dbReference>
<evidence type="ECO:0000256" key="4">
    <source>
        <dbReference type="ARBA" id="ARBA00023242"/>
    </source>
</evidence>
<evidence type="ECO:0000256" key="3">
    <source>
        <dbReference type="ARBA" id="ARBA00023163"/>
    </source>
</evidence>
<evidence type="ECO:0000256" key="2">
    <source>
        <dbReference type="ARBA" id="ARBA00022478"/>
    </source>
</evidence>
<dbReference type="HAMAP" id="MF_00261">
    <property type="entry name" value="RNApol_arch_Rpo11"/>
    <property type="match status" value="1"/>
</dbReference>
<evidence type="ECO:0000256" key="6">
    <source>
        <dbReference type="SAM" id="MobiDB-lite"/>
    </source>
</evidence>
<proteinExistence type="inferred from homology"/>
<reference evidence="9" key="1">
    <citation type="journal article" date="2012" name="PLoS Genet.">
        <title>The genomes of the fungal plant pathogens Cladosporium fulvum and Dothistroma septosporum reveal adaptation to different hosts and lifestyles but also signatures of common ancestry.</title>
        <authorList>
            <person name="de Wit P.J.G.M."/>
            <person name="van der Burgt A."/>
            <person name="Oekmen B."/>
            <person name="Stergiopoulos I."/>
            <person name="Abd-Elsalam K.A."/>
            <person name="Aerts A.L."/>
            <person name="Bahkali A.H."/>
            <person name="Beenen H.G."/>
            <person name="Chettri P."/>
            <person name="Cox M.P."/>
            <person name="Datema E."/>
            <person name="de Vries R.P."/>
            <person name="Dhillon B."/>
            <person name="Ganley A.R."/>
            <person name="Griffiths S.A."/>
            <person name="Guo Y."/>
            <person name="Hamelin R.C."/>
            <person name="Henrissat B."/>
            <person name="Kabir M.S."/>
            <person name="Jashni M.K."/>
            <person name="Kema G."/>
            <person name="Klaubauf S."/>
            <person name="Lapidus A."/>
            <person name="Levasseur A."/>
            <person name="Lindquist E."/>
            <person name="Mehrabi R."/>
            <person name="Ohm R.A."/>
            <person name="Owen T.J."/>
            <person name="Salamov A."/>
            <person name="Schwelm A."/>
            <person name="Schijlen E."/>
            <person name="Sun H."/>
            <person name="van den Burg H.A."/>
            <person name="van Ham R.C.H.J."/>
            <person name="Zhang S."/>
            <person name="Goodwin S.B."/>
            <person name="Grigoriev I.V."/>
            <person name="Collemare J."/>
            <person name="Bradshaw R.E."/>
        </authorList>
    </citation>
    <scope>NUCLEOTIDE SEQUENCE [LARGE SCALE GENOMIC DNA]</scope>
    <source>
        <strain evidence="9">NZE10 / CBS 128990</strain>
    </source>
</reference>
<dbReference type="HOGENOM" id="CLU_090381_3_2_1"/>
<dbReference type="GO" id="GO:0006363">
    <property type="term" value="P:termination of RNA polymerase I transcription"/>
    <property type="evidence" value="ECO:0007669"/>
    <property type="project" value="EnsemblFungi"/>
</dbReference>
<dbReference type="GO" id="GO:0046983">
    <property type="term" value="F:protein dimerization activity"/>
    <property type="evidence" value="ECO:0007669"/>
    <property type="project" value="InterPro"/>
</dbReference>
<dbReference type="InterPro" id="IPR033898">
    <property type="entry name" value="RNAP_AC19"/>
</dbReference>
<dbReference type="GO" id="GO:0003899">
    <property type="term" value="F:DNA-directed RNA polymerase activity"/>
    <property type="evidence" value="ECO:0007669"/>
    <property type="project" value="EnsemblFungi"/>
</dbReference>
<dbReference type="GO" id="GO:0003677">
    <property type="term" value="F:DNA binding"/>
    <property type="evidence" value="ECO:0007669"/>
    <property type="project" value="InterPro"/>
</dbReference>
<dbReference type="GO" id="GO:0005736">
    <property type="term" value="C:RNA polymerase I complex"/>
    <property type="evidence" value="ECO:0007669"/>
    <property type="project" value="EnsemblFungi"/>
</dbReference>
<dbReference type="STRING" id="675120.M2WNE1"/>
<dbReference type="GO" id="GO:0006386">
    <property type="term" value="P:termination of RNA polymerase III transcription"/>
    <property type="evidence" value="ECO:0007669"/>
    <property type="project" value="EnsemblFungi"/>
</dbReference>
<sequence>MSNDQDMADTTPGAEVNGASQDPVFEKMRLRVLDGYTDTAASFSFENEDHTLGNALRYMLTKDPDVEFCGYSIPHPSEPFMNIRIQTWDGVHVNVVLRRALENLADLCDAVEEKFVASRDQFNEDHPDRIGSR</sequence>
<dbReference type="Proteomes" id="UP000016933">
    <property type="component" value="Unassembled WGS sequence"/>
</dbReference>
<dbReference type="GO" id="GO:0005666">
    <property type="term" value="C:RNA polymerase III complex"/>
    <property type="evidence" value="ECO:0007669"/>
    <property type="project" value="EnsemblFungi"/>
</dbReference>
<dbReference type="InterPro" id="IPR009025">
    <property type="entry name" value="RBP11-like_dimer"/>
</dbReference>
<dbReference type="GO" id="GO:0006361">
    <property type="term" value="P:transcription initiation at RNA polymerase I promoter"/>
    <property type="evidence" value="ECO:0007669"/>
    <property type="project" value="EnsemblFungi"/>
</dbReference>
<dbReference type="eggNOG" id="KOG3438">
    <property type="taxonomic scope" value="Eukaryota"/>
</dbReference>
<accession>M2WNE1</accession>
<comment type="similarity">
    <text evidence="5">Belongs to the archaeal Rpo11/eukaryotic RPB11/RPC19 RNA polymerase subunit family.</text>
</comment>
<keyword evidence="4" id="KW-0539">Nucleus</keyword>
<evidence type="ECO:0000256" key="1">
    <source>
        <dbReference type="ARBA" id="ARBA00004123"/>
    </source>
</evidence>
<dbReference type="PANTHER" id="PTHR13946:SF28">
    <property type="entry name" value="DNA-DIRECTED RNA POLYMERASES I AND III SUBUNIT RPAC2"/>
    <property type="match status" value="1"/>
</dbReference>
<dbReference type="AlphaFoldDB" id="M2WNE1"/>
<organism evidence="8 9">
    <name type="scientific">Dothistroma septosporum (strain NZE10 / CBS 128990)</name>
    <name type="common">Red band needle blight fungus</name>
    <name type="synonym">Mycosphaerella pini</name>
    <dbReference type="NCBI Taxonomy" id="675120"/>
    <lineage>
        <taxon>Eukaryota</taxon>
        <taxon>Fungi</taxon>
        <taxon>Dikarya</taxon>
        <taxon>Ascomycota</taxon>
        <taxon>Pezizomycotina</taxon>
        <taxon>Dothideomycetes</taxon>
        <taxon>Dothideomycetidae</taxon>
        <taxon>Mycosphaerellales</taxon>
        <taxon>Mycosphaerellaceae</taxon>
        <taxon>Dothistroma</taxon>
    </lineage>
</organism>
<dbReference type="InterPro" id="IPR036603">
    <property type="entry name" value="RBP11-like"/>
</dbReference>
<evidence type="ECO:0000313" key="8">
    <source>
        <dbReference type="EMBL" id="EME43533.1"/>
    </source>
</evidence>
<reference evidence="8 9" key="2">
    <citation type="journal article" date="2012" name="PLoS Pathog.">
        <title>Diverse lifestyles and strategies of plant pathogenesis encoded in the genomes of eighteen Dothideomycetes fungi.</title>
        <authorList>
            <person name="Ohm R.A."/>
            <person name="Feau N."/>
            <person name="Henrissat B."/>
            <person name="Schoch C.L."/>
            <person name="Horwitz B.A."/>
            <person name="Barry K.W."/>
            <person name="Condon B.J."/>
            <person name="Copeland A.C."/>
            <person name="Dhillon B."/>
            <person name="Glaser F."/>
            <person name="Hesse C.N."/>
            <person name="Kosti I."/>
            <person name="LaButti K."/>
            <person name="Lindquist E.A."/>
            <person name="Lucas S."/>
            <person name="Salamov A.A."/>
            <person name="Bradshaw R.E."/>
            <person name="Ciuffetti L."/>
            <person name="Hamelin R.C."/>
            <person name="Kema G.H.J."/>
            <person name="Lawrence C."/>
            <person name="Scott J.A."/>
            <person name="Spatafora J.W."/>
            <person name="Turgeon B.G."/>
            <person name="de Wit P.J.G.M."/>
            <person name="Zhong S."/>
            <person name="Goodwin S.B."/>
            <person name="Grigoriev I.V."/>
        </authorList>
    </citation>
    <scope>NUCLEOTIDE SEQUENCE [LARGE SCALE GENOMIC DNA]</scope>
    <source>
        <strain evidence="9">NZE10 / CBS 128990</strain>
    </source>
</reference>
<dbReference type="InterPro" id="IPR008193">
    <property type="entry name" value="RNA_pol_Rpb11_13-16kDa_CS"/>
</dbReference>
<dbReference type="GO" id="GO:0006362">
    <property type="term" value="P:transcription elongation by RNA polymerase I"/>
    <property type="evidence" value="ECO:0007669"/>
    <property type="project" value="EnsemblFungi"/>
</dbReference>
<gene>
    <name evidence="8" type="ORF">DOTSEDRAFT_63729</name>
</gene>
<dbReference type="PROSITE" id="PS01154">
    <property type="entry name" value="RNA_POL_L_13KD"/>
    <property type="match status" value="1"/>
</dbReference>
<dbReference type="PANTHER" id="PTHR13946">
    <property type="entry name" value="DNA-DIRECTED RNA POLYMERASE I,II,III"/>
    <property type="match status" value="1"/>
</dbReference>
<dbReference type="SUPFAM" id="SSF55257">
    <property type="entry name" value="RBP11-like subunits of RNA polymerase"/>
    <property type="match status" value="1"/>
</dbReference>
<dbReference type="Gene3D" id="3.30.1360.10">
    <property type="entry name" value="RNA polymerase, RBP11-like subunit"/>
    <property type="match status" value="1"/>
</dbReference>
<dbReference type="Pfam" id="PF13656">
    <property type="entry name" value="RNA_pol_L_2"/>
    <property type="match status" value="1"/>
</dbReference>
<comment type="subcellular location">
    <subcellularLocation>
        <location evidence="1">Nucleus</location>
    </subcellularLocation>
</comment>